<protein>
    <submittedName>
        <fullName evidence="1">Uncharacterized protein</fullName>
    </submittedName>
</protein>
<name>A0ABV6YLS0_UNCEI</name>
<comment type="caution">
    <text evidence="1">The sequence shown here is derived from an EMBL/GenBank/DDBJ whole genome shotgun (WGS) entry which is preliminary data.</text>
</comment>
<reference evidence="1 2" key="1">
    <citation type="submission" date="2024-09" db="EMBL/GenBank/DDBJ databases">
        <authorList>
            <person name="D'Angelo T."/>
        </authorList>
    </citation>
    <scope>NUCLEOTIDE SEQUENCE [LARGE SCALE GENOMIC DNA]</scope>
    <source>
        <strain evidence="1">SAG AM-320-E07</strain>
    </source>
</reference>
<gene>
    <name evidence="1" type="ORF">ACFL6M_06750</name>
</gene>
<keyword evidence="2" id="KW-1185">Reference proteome</keyword>
<sequence length="1100" mass="116552">MNFPTKASRTIAHMQGTHRHRWPLLSVVLGLILVGVWSVPTSADPCLQPDNGSGTVNLPPEGCDYLSPDEVHEIIDGLPPGTTIEVDPIHNEFFNITRSPGGSLGGEVESFQSILSVQMTGTGDLAGFSRNIWIPIGCQVHTGPRTLGDPVQDFPTLMNMLQGGISGDPDFAVLNFRAGDAFGLPSPGQTTLTDLGGGIYNVDSFFDITYQIDFTGADGSQLEGLSGSTTGMVRMQAGEDASQPEGACCYPDGTCIELLEADCSELWMGPGTVCVPDPCPQPEGACCFPDGNCLITTEDGCPTSDWREGDICTPNPCPQPPNDCTVPDNGTGTINLPPEGCQYLSPNEVHMIIEGLPPGTTIELDPIHDRFFNPIVEPGGSLDGEIELFESFLAVEMTGTGELEGFSRVLNIPISCEVHTGPRTPGESVQDFPNDMYRLEGGIVGDPDFELLDIVAGTGYGLPSPGNTTLTQLPSGDFNVDSFFDITYRIDFVGAPGSQLDGMAGITEATVRMDSGEFVPPPSGACCYPDGTCLETIEADCPTGDWRIFEACDPNPCPYLLGACCYPDGTCLETTEADCGSTDWRANESCTPNPCPQPPNDCTVPDNGSGTINLPPDGCQYLSPDEVHMIIDGLPPGTTIELDPIHDRFFDPVIQPGGTLGGEIEIFDSFLQLELSGTGDLAGFHRTLEVPIACEVHTGPRNPGESVQDFPNDMYRLDGGIFGDPDFDQLNIRAGTDYGLPSPGQTILTDIGGGLYNVDSFFDITYQIEFVGTPGSVLEGMAGTTTATVRMDAGEYVPPPSGACCFPDGACLETIEADCPTGVWLIFEVCDPNPCPQPTDPCTVPDNGSGTVNLPPDGCQYLSPDEVHMIIDGLPPGTTIELDPIHDRFFNVDAMPGGSLGGEIEIFDSFLELDISGTGDLAGFQRVITVPIACEVHTGPRNPGESVQDFPNDMYRLDGGVFGDPDFDMLNIRAGTDYGLPGPGNTTLTQLPSGDFNVDSFFDITYQIEFVGAPGSVLDGMAGITTAVIRMDTGVPVAAPTGACCFPDGSCVVMTEAECPGNDWYIFEVCDPNPCPPPSDECVVPDNGSGTVTLPPDRVP</sequence>
<proteinExistence type="predicted"/>
<organism evidence="1 2">
    <name type="scientific">Eiseniibacteriota bacterium</name>
    <dbReference type="NCBI Taxonomy" id="2212470"/>
    <lineage>
        <taxon>Bacteria</taxon>
        <taxon>Candidatus Eiseniibacteriota</taxon>
    </lineage>
</organism>
<evidence type="ECO:0000313" key="2">
    <source>
        <dbReference type="Proteomes" id="UP001593833"/>
    </source>
</evidence>
<dbReference type="EMBL" id="JBHPKH010000112">
    <property type="protein sequence ID" value="MFC1573281.1"/>
    <property type="molecule type" value="Genomic_DNA"/>
</dbReference>
<evidence type="ECO:0000313" key="1">
    <source>
        <dbReference type="EMBL" id="MFC1573281.1"/>
    </source>
</evidence>
<dbReference type="Proteomes" id="UP001593833">
    <property type="component" value="Unassembled WGS sequence"/>
</dbReference>
<accession>A0ABV6YLS0</accession>